<dbReference type="InterPro" id="IPR032675">
    <property type="entry name" value="LRR_dom_sf"/>
</dbReference>
<dbReference type="PROSITE" id="PS51257">
    <property type="entry name" value="PROKAR_LIPOPROTEIN"/>
    <property type="match status" value="1"/>
</dbReference>
<accession>A0ABV9HVF7</accession>
<proteinExistence type="predicted"/>
<protein>
    <recommendedName>
        <fullName evidence="5">Leucine-rich repeat domain-containing protein</fullName>
    </recommendedName>
</protein>
<evidence type="ECO:0000256" key="1">
    <source>
        <dbReference type="ARBA" id="ARBA00022614"/>
    </source>
</evidence>
<keyword evidence="2" id="KW-0677">Repeat</keyword>
<dbReference type="RefSeq" id="WP_379978363.1">
    <property type="nucleotide sequence ID" value="NZ_JBHSFV010000005.1"/>
</dbReference>
<dbReference type="PROSITE" id="PS51450">
    <property type="entry name" value="LRR"/>
    <property type="match status" value="1"/>
</dbReference>
<reference evidence="4" key="1">
    <citation type="journal article" date="2019" name="Int. J. Syst. Evol. Microbiol.">
        <title>The Global Catalogue of Microorganisms (GCM) 10K type strain sequencing project: providing services to taxonomists for standard genome sequencing and annotation.</title>
        <authorList>
            <consortium name="The Broad Institute Genomics Platform"/>
            <consortium name="The Broad Institute Genome Sequencing Center for Infectious Disease"/>
            <person name="Wu L."/>
            <person name="Ma J."/>
        </authorList>
    </citation>
    <scope>NUCLEOTIDE SEQUENCE [LARGE SCALE GENOMIC DNA]</scope>
    <source>
        <strain evidence="4">YJ-61-S</strain>
    </source>
</reference>
<dbReference type="PANTHER" id="PTHR47566:SF1">
    <property type="entry name" value="PROTEIN NUD1"/>
    <property type="match status" value="1"/>
</dbReference>
<dbReference type="SUPFAM" id="SSF52058">
    <property type="entry name" value="L domain-like"/>
    <property type="match status" value="1"/>
</dbReference>
<dbReference type="Gene3D" id="3.80.10.10">
    <property type="entry name" value="Ribonuclease Inhibitor"/>
    <property type="match status" value="1"/>
</dbReference>
<dbReference type="Proteomes" id="UP001596043">
    <property type="component" value="Unassembled WGS sequence"/>
</dbReference>
<name>A0ABV9HVF7_9FLAO</name>
<dbReference type="InterPro" id="IPR001611">
    <property type="entry name" value="Leu-rich_rpt"/>
</dbReference>
<organism evidence="3 4">
    <name type="scientific">Dokdonia ponticola</name>
    <dbReference type="NCBI Taxonomy" id="2041041"/>
    <lineage>
        <taxon>Bacteria</taxon>
        <taxon>Pseudomonadati</taxon>
        <taxon>Bacteroidota</taxon>
        <taxon>Flavobacteriia</taxon>
        <taxon>Flavobacteriales</taxon>
        <taxon>Flavobacteriaceae</taxon>
        <taxon>Dokdonia</taxon>
    </lineage>
</organism>
<evidence type="ECO:0000313" key="4">
    <source>
        <dbReference type="Proteomes" id="UP001596043"/>
    </source>
</evidence>
<evidence type="ECO:0000313" key="3">
    <source>
        <dbReference type="EMBL" id="MFC4634136.1"/>
    </source>
</evidence>
<evidence type="ECO:0000256" key="2">
    <source>
        <dbReference type="ARBA" id="ARBA00022737"/>
    </source>
</evidence>
<keyword evidence="4" id="KW-1185">Reference proteome</keyword>
<sequence length="224" mass="24967">MEFSKITFRFLSIYLTTTLLLISCGSDDTDSVTETIDPVTPQAQRTLIPDPAFEAALIELNLDNELDGSVLSDNIDEVMDLILNEKGISDLTGIEGFTNLYNLWLNDNAISEIDLSQNNMVKFIFIENNNLSEIQVSTMPNLEKLELSGNAISALDVSNNQQLQFLILDDNTITALDVSNNPELFTLEVRNNPLDCIKVSQSQLDNTPTNWVIDENDTLSLECN</sequence>
<comment type="caution">
    <text evidence="3">The sequence shown here is derived from an EMBL/GenBank/DDBJ whole genome shotgun (WGS) entry which is preliminary data.</text>
</comment>
<dbReference type="PANTHER" id="PTHR47566">
    <property type="match status" value="1"/>
</dbReference>
<keyword evidence="1" id="KW-0433">Leucine-rich repeat</keyword>
<dbReference type="EMBL" id="JBHSFV010000005">
    <property type="protein sequence ID" value="MFC4634136.1"/>
    <property type="molecule type" value="Genomic_DNA"/>
</dbReference>
<evidence type="ECO:0008006" key="5">
    <source>
        <dbReference type="Google" id="ProtNLM"/>
    </source>
</evidence>
<dbReference type="InterPro" id="IPR052574">
    <property type="entry name" value="CDIRP"/>
</dbReference>
<gene>
    <name evidence="3" type="ORF">ACFO3O_09480</name>
</gene>
<dbReference type="Pfam" id="PF23952">
    <property type="entry name" value="LRR_EndoS"/>
    <property type="match status" value="1"/>
</dbReference>